<protein>
    <submittedName>
        <fullName evidence="7">Peptidoglycan DD-metalloendopeptidase family protein</fullName>
    </submittedName>
</protein>
<evidence type="ECO:0000313" key="8">
    <source>
        <dbReference type="Proteomes" id="UP000647491"/>
    </source>
</evidence>
<evidence type="ECO:0000256" key="1">
    <source>
        <dbReference type="ARBA" id="ARBA00022729"/>
    </source>
</evidence>
<proteinExistence type="predicted"/>
<dbReference type="Proteomes" id="UP000647491">
    <property type="component" value="Unassembled WGS sequence"/>
</dbReference>
<keyword evidence="1 4" id="KW-0732">Signal</keyword>
<dbReference type="InterPro" id="IPR011055">
    <property type="entry name" value="Dup_hybrid_motif"/>
</dbReference>
<feature type="compositionally biased region" description="Polar residues" evidence="3">
    <location>
        <begin position="290"/>
        <end position="300"/>
    </location>
</feature>
<feature type="signal peptide" evidence="4">
    <location>
        <begin position="1"/>
        <end position="26"/>
    </location>
</feature>
<feature type="coiled-coil region" evidence="2">
    <location>
        <begin position="160"/>
        <end position="257"/>
    </location>
</feature>
<dbReference type="PANTHER" id="PTHR21666">
    <property type="entry name" value="PEPTIDASE-RELATED"/>
    <property type="match status" value="1"/>
</dbReference>
<dbReference type="InterPro" id="IPR050570">
    <property type="entry name" value="Cell_wall_metabolism_enzyme"/>
</dbReference>
<evidence type="ECO:0000259" key="5">
    <source>
        <dbReference type="Pfam" id="PF01551"/>
    </source>
</evidence>
<evidence type="ECO:0000313" key="7">
    <source>
        <dbReference type="EMBL" id="MBC8597883.1"/>
    </source>
</evidence>
<dbReference type="Gene3D" id="6.10.250.3150">
    <property type="match status" value="1"/>
</dbReference>
<dbReference type="PANTHER" id="PTHR21666:SF270">
    <property type="entry name" value="MUREIN HYDROLASE ACTIVATOR ENVC"/>
    <property type="match status" value="1"/>
</dbReference>
<dbReference type="EMBL" id="JACRTJ010000004">
    <property type="protein sequence ID" value="MBC8597883.1"/>
    <property type="molecule type" value="Genomic_DNA"/>
</dbReference>
<accession>A0ABR7NPF4</accession>
<feature type="domain" description="M23ase beta-sheet core" evidence="5">
    <location>
        <begin position="299"/>
        <end position="393"/>
    </location>
</feature>
<gene>
    <name evidence="7" type="ORF">H8708_01310</name>
</gene>
<evidence type="ECO:0000256" key="3">
    <source>
        <dbReference type="SAM" id="MobiDB-lite"/>
    </source>
</evidence>
<dbReference type="Pfam" id="PF01551">
    <property type="entry name" value="Peptidase_M23"/>
    <property type="match status" value="1"/>
</dbReference>
<dbReference type="RefSeq" id="WP_022272688.1">
    <property type="nucleotide sequence ID" value="NZ_JACRTJ010000004.1"/>
</dbReference>
<dbReference type="CDD" id="cd12797">
    <property type="entry name" value="M23_peptidase"/>
    <property type="match status" value="1"/>
</dbReference>
<dbReference type="InterPro" id="IPR057309">
    <property type="entry name" value="PcsB_CC"/>
</dbReference>
<sequence>MKKTGKAAAAGLAAVLSLCLAIPAWATGSLDDAKKKKSSLEEEKKKTEAAIKSLEGLKSDAAAYVKKLDANLEAISDELSRLGKDIEVKEGQIETTKAELEDAKQVEKDQYESMKLRIKYMYEKGDSSYVDLLMESGSLSELLNKAEYIGKISAYDRQKLDEYVATKEQIQAKEAELEAEHGELLGLQEQTEAKHASVEQLLSAKQSELKKYESQISAAEGQLSEYEKDIKAQEDSIKAIEAEMRRKEEEARKKAEAAGKTYKTKNLGDISFTWPCPSSGRITSGFGGRSSPTEGASSNHKGIDIGASTGSGIVAAADGEVVVSTYSYSAGNYVMINHGGGVYTVYMHASKLLASVGDQVKKGQTIAKVGSTGYSTGPHLHFGIRVNGTYVNPSQYVSP</sequence>
<keyword evidence="8" id="KW-1185">Reference proteome</keyword>
<dbReference type="SUPFAM" id="SSF51261">
    <property type="entry name" value="Duplicated hybrid motif"/>
    <property type="match status" value="1"/>
</dbReference>
<dbReference type="InterPro" id="IPR016047">
    <property type="entry name" value="M23ase_b-sheet_dom"/>
</dbReference>
<feature type="region of interest" description="Disordered" evidence="3">
    <location>
        <begin position="284"/>
        <end position="303"/>
    </location>
</feature>
<dbReference type="Pfam" id="PF24568">
    <property type="entry name" value="CC_PcsB"/>
    <property type="match status" value="1"/>
</dbReference>
<feature type="domain" description="Peptidoglycan hydrolase PcsB coiled-coil" evidence="6">
    <location>
        <begin position="108"/>
        <end position="173"/>
    </location>
</feature>
<keyword evidence="2" id="KW-0175">Coiled coil</keyword>
<evidence type="ECO:0000256" key="4">
    <source>
        <dbReference type="SAM" id="SignalP"/>
    </source>
</evidence>
<evidence type="ECO:0000256" key="2">
    <source>
        <dbReference type="SAM" id="Coils"/>
    </source>
</evidence>
<organism evidence="7 8">
    <name type="scientific">Enterocloster hominis</name>
    <name type="common">ex Liu et al. 2021</name>
    <dbReference type="NCBI Taxonomy" id="2763663"/>
    <lineage>
        <taxon>Bacteria</taxon>
        <taxon>Bacillati</taxon>
        <taxon>Bacillota</taxon>
        <taxon>Clostridia</taxon>
        <taxon>Lachnospirales</taxon>
        <taxon>Lachnospiraceae</taxon>
        <taxon>Enterocloster</taxon>
    </lineage>
</organism>
<feature type="coiled-coil region" evidence="2">
    <location>
        <begin position="30"/>
        <end position="117"/>
    </location>
</feature>
<reference evidence="7 8" key="1">
    <citation type="submission" date="2020-08" db="EMBL/GenBank/DDBJ databases">
        <title>Genome public.</title>
        <authorList>
            <person name="Liu C."/>
            <person name="Sun Q."/>
        </authorList>
    </citation>
    <scope>NUCLEOTIDE SEQUENCE [LARGE SCALE GENOMIC DNA]</scope>
    <source>
        <strain evidence="7 8">BX10</strain>
    </source>
</reference>
<name>A0ABR7NPF4_9FIRM</name>
<feature type="chain" id="PRO_5045164630" evidence="4">
    <location>
        <begin position="27"/>
        <end position="399"/>
    </location>
</feature>
<evidence type="ECO:0000259" key="6">
    <source>
        <dbReference type="Pfam" id="PF24568"/>
    </source>
</evidence>
<dbReference type="Gene3D" id="2.70.70.10">
    <property type="entry name" value="Glucose Permease (Domain IIA)"/>
    <property type="match status" value="1"/>
</dbReference>
<comment type="caution">
    <text evidence="7">The sequence shown here is derived from an EMBL/GenBank/DDBJ whole genome shotgun (WGS) entry which is preliminary data.</text>
</comment>